<evidence type="ECO:0000313" key="1">
    <source>
        <dbReference type="EMBL" id="KAH9422920.1"/>
    </source>
</evidence>
<comment type="caution">
    <text evidence="1">The sequence shown here is derived from an EMBL/GenBank/DDBJ whole genome shotgun (WGS) entry which is preliminary data.</text>
</comment>
<protein>
    <submittedName>
        <fullName evidence="1">Uncharacterized protein</fullName>
    </submittedName>
</protein>
<reference evidence="1 2" key="2">
    <citation type="journal article" date="2022" name="Mol. Biol. Evol.">
        <title>Comparative Genomics Reveals Insights into the Divergent Evolution of Astigmatic Mites and Household Pest Adaptations.</title>
        <authorList>
            <person name="Xiong Q."/>
            <person name="Wan A.T."/>
            <person name="Liu X."/>
            <person name="Fung C.S."/>
            <person name="Xiao X."/>
            <person name="Malainual N."/>
            <person name="Hou J."/>
            <person name="Wang L."/>
            <person name="Wang M."/>
            <person name="Yang K.Y."/>
            <person name="Cui Y."/>
            <person name="Leung E.L."/>
            <person name="Nong W."/>
            <person name="Shin S.K."/>
            <person name="Au S.W."/>
            <person name="Jeong K.Y."/>
            <person name="Chew F.T."/>
            <person name="Hui J.H."/>
            <person name="Leung T.F."/>
            <person name="Tungtrongchitr A."/>
            <person name="Zhong N."/>
            <person name="Liu Z."/>
            <person name="Tsui S.K."/>
        </authorList>
    </citation>
    <scope>NUCLEOTIDE SEQUENCE [LARGE SCALE GENOMIC DNA]</scope>
    <source>
        <strain evidence="1">Derp</strain>
    </source>
</reference>
<name>A0ABQ8JKJ6_DERPT</name>
<gene>
    <name evidence="1" type="ORF">DERP_008186</name>
</gene>
<organism evidence="1 2">
    <name type="scientific">Dermatophagoides pteronyssinus</name>
    <name type="common">European house dust mite</name>
    <dbReference type="NCBI Taxonomy" id="6956"/>
    <lineage>
        <taxon>Eukaryota</taxon>
        <taxon>Metazoa</taxon>
        <taxon>Ecdysozoa</taxon>
        <taxon>Arthropoda</taxon>
        <taxon>Chelicerata</taxon>
        <taxon>Arachnida</taxon>
        <taxon>Acari</taxon>
        <taxon>Acariformes</taxon>
        <taxon>Sarcoptiformes</taxon>
        <taxon>Astigmata</taxon>
        <taxon>Psoroptidia</taxon>
        <taxon>Analgoidea</taxon>
        <taxon>Pyroglyphidae</taxon>
        <taxon>Dermatophagoidinae</taxon>
        <taxon>Dermatophagoides</taxon>
    </lineage>
</organism>
<keyword evidence="2" id="KW-1185">Reference proteome</keyword>
<sequence>MKLYYLESKMGKFLIVNDDERVELTQFNLDHKASPLTTTKKKPYGAILMAPNVIECLIKSKSSIKCTPRFFLEE</sequence>
<reference evidence="1 2" key="1">
    <citation type="journal article" date="2018" name="J. Allergy Clin. Immunol.">
        <title>High-quality assembly of Dermatophagoides pteronyssinus genome and transcriptome reveals a wide range of novel allergens.</title>
        <authorList>
            <person name="Liu X.Y."/>
            <person name="Yang K.Y."/>
            <person name="Wang M.Q."/>
            <person name="Kwok J.S."/>
            <person name="Zeng X."/>
            <person name="Yang Z."/>
            <person name="Xiao X.J."/>
            <person name="Lau C.P."/>
            <person name="Li Y."/>
            <person name="Huang Z.M."/>
            <person name="Ba J.G."/>
            <person name="Yim A.K."/>
            <person name="Ouyang C.Y."/>
            <person name="Ngai S.M."/>
            <person name="Chan T.F."/>
            <person name="Leung E.L."/>
            <person name="Liu L."/>
            <person name="Liu Z.G."/>
            <person name="Tsui S.K."/>
        </authorList>
    </citation>
    <scope>NUCLEOTIDE SEQUENCE [LARGE SCALE GENOMIC DNA]</scope>
    <source>
        <strain evidence="1">Derp</strain>
    </source>
</reference>
<evidence type="ECO:0000313" key="2">
    <source>
        <dbReference type="Proteomes" id="UP000887458"/>
    </source>
</evidence>
<dbReference type="Proteomes" id="UP000887458">
    <property type="component" value="Unassembled WGS sequence"/>
</dbReference>
<dbReference type="EMBL" id="NJHN03000035">
    <property type="protein sequence ID" value="KAH9422920.1"/>
    <property type="molecule type" value="Genomic_DNA"/>
</dbReference>
<proteinExistence type="predicted"/>
<accession>A0ABQ8JKJ6</accession>